<proteinExistence type="predicted"/>
<reference evidence="3" key="1">
    <citation type="submission" date="2016-02" db="EMBL/GenBank/DDBJ databases">
        <authorList>
            <person name="Holder M.E."/>
            <person name="Ajami N.J."/>
            <person name="Petrosino J.F."/>
        </authorList>
    </citation>
    <scope>NUCLEOTIDE SEQUENCE [LARGE SCALE GENOMIC DNA]</scope>
    <source>
        <strain evidence="3">CCUG 36733</strain>
    </source>
</reference>
<dbReference type="Pfam" id="PF03099">
    <property type="entry name" value="BPL_LplA_LipB"/>
    <property type="match status" value="1"/>
</dbReference>
<dbReference type="PANTHER" id="PTHR12835:SF5">
    <property type="entry name" value="BIOTIN--PROTEIN LIGASE"/>
    <property type="match status" value="1"/>
</dbReference>
<dbReference type="KEGG" id="ard:AXF14_01800"/>
<dbReference type="STRING" id="111015.AXF14_01800"/>
<dbReference type="GO" id="GO:0004077">
    <property type="term" value="F:biotin--[biotin carboxyl-carrier protein] ligase activity"/>
    <property type="evidence" value="ECO:0007669"/>
    <property type="project" value="TreeGrafter"/>
</dbReference>
<dbReference type="InterPro" id="IPR004143">
    <property type="entry name" value="BPL_LPL_catalytic"/>
</dbReference>
<dbReference type="SUPFAM" id="SSF55681">
    <property type="entry name" value="Class II aaRS and biotin synthetases"/>
    <property type="match status" value="1"/>
</dbReference>
<name>A0A109W242_ACTRD</name>
<dbReference type="EMBL" id="CP014228">
    <property type="protein sequence ID" value="AMD86566.1"/>
    <property type="molecule type" value="Genomic_DNA"/>
</dbReference>
<accession>A0A109W242</accession>
<dbReference type="PANTHER" id="PTHR12835">
    <property type="entry name" value="BIOTIN PROTEIN LIGASE"/>
    <property type="match status" value="1"/>
</dbReference>
<feature type="domain" description="BPL/LPL catalytic" evidence="1">
    <location>
        <begin position="47"/>
        <end position="157"/>
    </location>
</feature>
<evidence type="ECO:0000259" key="1">
    <source>
        <dbReference type="Pfam" id="PF03099"/>
    </source>
</evidence>
<sequence length="301" mass="30917">MTEALLVRTVERTGSTSSDLRAALTGPGGSLDPASAVAWPHLSALRARTQTAGRGRSDHRWETPATGALTVSVVLRPLVPVERLAWLPLLGGLAARDAVEGLLREAGSPWLARTKWPNDVVAVPADGRVGSAAAPGDGVPAIQGWGRSRKLVGVLAELVPPAAAPEPGAVPASREEAPAVVLGIGVNVAQRAEELPVPWAASLARLGVRTTPEAVLDDLGDRLAAVIGEWEAVGGDPDAADGDLGRRLRTACLTLGQEVRADTPSGLVTGRAVDLEPGLVLETERGRAAVTAGDVTALRTA</sequence>
<dbReference type="Gene3D" id="3.30.930.10">
    <property type="entry name" value="Bira Bifunctional Protein, Domain 2"/>
    <property type="match status" value="1"/>
</dbReference>
<protein>
    <recommendedName>
        <fullName evidence="1">BPL/LPL catalytic domain-containing protein</fullName>
    </recommendedName>
</protein>
<dbReference type="RefSeq" id="WP_067939707.1">
    <property type="nucleotide sequence ID" value="NZ_CP014228.1"/>
</dbReference>
<gene>
    <name evidence="2" type="ORF">AXF14_01800</name>
</gene>
<keyword evidence="3" id="KW-1185">Reference proteome</keyword>
<dbReference type="AlphaFoldDB" id="A0A109W242"/>
<organism evidence="2 3">
    <name type="scientific">Actinomyces radicidentis</name>
    <dbReference type="NCBI Taxonomy" id="111015"/>
    <lineage>
        <taxon>Bacteria</taxon>
        <taxon>Bacillati</taxon>
        <taxon>Actinomycetota</taxon>
        <taxon>Actinomycetes</taxon>
        <taxon>Actinomycetales</taxon>
        <taxon>Actinomycetaceae</taxon>
        <taxon>Actinomyces</taxon>
    </lineage>
</organism>
<dbReference type="OrthoDB" id="9807064at2"/>
<evidence type="ECO:0000313" key="3">
    <source>
        <dbReference type="Proteomes" id="UP000065220"/>
    </source>
</evidence>
<dbReference type="GO" id="GO:0005737">
    <property type="term" value="C:cytoplasm"/>
    <property type="evidence" value="ECO:0007669"/>
    <property type="project" value="TreeGrafter"/>
</dbReference>
<dbReference type="InterPro" id="IPR045864">
    <property type="entry name" value="aa-tRNA-synth_II/BPL/LPL"/>
</dbReference>
<dbReference type="Proteomes" id="UP000065220">
    <property type="component" value="Chromosome"/>
</dbReference>
<dbReference type="Gene3D" id="2.30.30.100">
    <property type="match status" value="1"/>
</dbReference>
<evidence type="ECO:0000313" key="2">
    <source>
        <dbReference type="EMBL" id="AMD86566.1"/>
    </source>
</evidence>